<feature type="domain" description="YdhG-like" evidence="1">
    <location>
        <begin position="20"/>
        <end position="115"/>
    </location>
</feature>
<reference evidence="2 3" key="1">
    <citation type="journal article" date="2014" name="Int. J. Syst. Evol. Microbiol.">
        <title>Sneathiella chungangensis sp. nov., isolated from a marine sand, and emended description of the genus Sneathiella.</title>
        <authorList>
            <person name="Siamphan C."/>
            <person name="Kim H."/>
            <person name="Lee J.S."/>
            <person name="Kim W."/>
        </authorList>
    </citation>
    <scope>NUCLEOTIDE SEQUENCE [LARGE SCALE GENOMIC DNA]</scope>
    <source>
        <strain evidence="2 3">KCTC 32476</strain>
    </source>
</reference>
<dbReference type="Proteomes" id="UP000445696">
    <property type="component" value="Unassembled WGS sequence"/>
</dbReference>
<keyword evidence="3" id="KW-1185">Reference proteome</keyword>
<comment type="caution">
    <text evidence="2">The sequence shown here is derived from an EMBL/GenBank/DDBJ whole genome shotgun (WGS) entry which is preliminary data.</text>
</comment>
<dbReference type="AlphaFoldDB" id="A0A845MCG4"/>
<dbReference type="SUPFAM" id="SSF159888">
    <property type="entry name" value="YdhG-like"/>
    <property type="match status" value="1"/>
</dbReference>
<gene>
    <name evidence="2" type="ORF">GQF03_03470</name>
</gene>
<evidence type="ECO:0000259" key="1">
    <source>
        <dbReference type="Pfam" id="PF08818"/>
    </source>
</evidence>
<dbReference type="PIRSF" id="PIRSF021308">
    <property type="entry name" value="UCP021308"/>
    <property type="match status" value="1"/>
</dbReference>
<organism evidence="2 3">
    <name type="scientific">Sneathiella chungangensis</name>
    <dbReference type="NCBI Taxonomy" id="1418234"/>
    <lineage>
        <taxon>Bacteria</taxon>
        <taxon>Pseudomonadati</taxon>
        <taxon>Pseudomonadota</taxon>
        <taxon>Alphaproteobacteria</taxon>
        <taxon>Sneathiellales</taxon>
        <taxon>Sneathiellaceae</taxon>
        <taxon>Sneathiella</taxon>
    </lineage>
</organism>
<dbReference type="Pfam" id="PF13376">
    <property type="entry name" value="OmdA"/>
    <property type="match status" value="1"/>
</dbReference>
<dbReference type="Pfam" id="PF08818">
    <property type="entry name" value="DUF1801"/>
    <property type="match status" value="1"/>
</dbReference>
<dbReference type="OrthoDB" id="214150at2"/>
<proteinExistence type="predicted"/>
<dbReference type="InterPro" id="IPR014922">
    <property type="entry name" value="YdhG-like"/>
</dbReference>
<evidence type="ECO:0000313" key="2">
    <source>
        <dbReference type="EMBL" id="MZR21382.1"/>
    </source>
</evidence>
<sequence>MSTHNPKVDPLLNDAENWLEERRALRDLLLGASLDEGVKWGKLCYMQEGKNVAMIYGLKDACAIGFFKGALMKDPNGILEKPGENSQAMRWARFISTAEIDAAAPTLKNYIEEAIALEKAGAQIDFKEKDNLVLAAELQEKLASDPAFKAAFEKLTPGRQRGYNLHFSGAKQARTRLARIEKYTPKILAGKGLQDR</sequence>
<dbReference type="EMBL" id="WTVA01000001">
    <property type="protein sequence ID" value="MZR21382.1"/>
    <property type="molecule type" value="Genomic_DNA"/>
</dbReference>
<protein>
    <recommendedName>
        <fullName evidence="1">YdhG-like domain-containing protein</fullName>
    </recommendedName>
</protein>
<dbReference type="InterPro" id="IPR016786">
    <property type="entry name" value="YdeI_bac"/>
</dbReference>
<name>A0A845MCG4_9PROT</name>
<accession>A0A845MCG4</accession>
<evidence type="ECO:0000313" key="3">
    <source>
        <dbReference type="Proteomes" id="UP000445696"/>
    </source>
</evidence>
<dbReference type="RefSeq" id="WP_161337782.1">
    <property type="nucleotide sequence ID" value="NZ_JBHSDG010000002.1"/>
</dbReference>